<dbReference type="Pfam" id="PF00198">
    <property type="entry name" value="2-oxoacid_dh"/>
    <property type="match status" value="1"/>
</dbReference>
<protein>
    <recommendedName>
        <fullName evidence="3">Dihydrolipoamide acetyltransferase component of pyruvate dehydrogenase complex</fullName>
        <ecNumber evidence="3">2.3.1.-</ecNumber>
    </recommendedName>
</protein>
<keyword evidence="3 7" id="KW-0808">Transferase</keyword>
<evidence type="ECO:0000259" key="6">
    <source>
        <dbReference type="PROSITE" id="PS51826"/>
    </source>
</evidence>
<dbReference type="Proteomes" id="UP000693970">
    <property type="component" value="Unassembled WGS sequence"/>
</dbReference>
<dbReference type="PROSITE" id="PS00189">
    <property type="entry name" value="LIPOYL"/>
    <property type="match status" value="1"/>
</dbReference>
<feature type="domain" description="Peripheral subunit-binding (PSBD)" evidence="6">
    <location>
        <begin position="194"/>
        <end position="231"/>
    </location>
</feature>
<dbReference type="OrthoDB" id="537444at2759"/>
<dbReference type="PANTHER" id="PTHR23151:SF90">
    <property type="entry name" value="DIHYDROLIPOYLLYSINE-RESIDUE ACETYLTRANSFERASE COMPONENT OF PYRUVATE DEHYDROGENASE COMPLEX, MITOCHONDRIAL-RELATED"/>
    <property type="match status" value="1"/>
</dbReference>
<reference evidence="7" key="2">
    <citation type="submission" date="2021-04" db="EMBL/GenBank/DDBJ databases">
        <authorList>
            <person name="Podell S."/>
        </authorList>
    </citation>
    <scope>NUCLEOTIDE SEQUENCE</scope>
    <source>
        <strain evidence="7">Hildebrandi</strain>
    </source>
</reference>
<evidence type="ECO:0000256" key="3">
    <source>
        <dbReference type="RuleBase" id="RU003423"/>
    </source>
</evidence>
<gene>
    <name evidence="7" type="ORF">IV203_006044</name>
</gene>
<feature type="compositionally biased region" description="Low complexity" evidence="4">
    <location>
        <begin position="162"/>
        <end position="172"/>
    </location>
</feature>
<keyword evidence="8" id="KW-1185">Reference proteome</keyword>
<dbReference type="GO" id="GO:0045254">
    <property type="term" value="C:pyruvate dehydrogenase complex"/>
    <property type="evidence" value="ECO:0007669"/>
    <property type="project" value="InterPro"/>
</dbReference>
<evidence type="ECO:0000256" key="1">
    <source>
        <dbReference type="ARBA" id="ARBA00022823"/>
    </source>
</evidence>
<dbReference type="InterPro" id="IPR003016">
    <property type="entry name" value="2-oxoA_DH_lipoyl-BS"/>
</dbReference>
<dbReference type="EC" id="2.3.1.-" evidence="3"/>
<dbReference type="AlphaFoldDB" id="A0A9K3PH36"/>
<dbReference type="Pfam" id="PF02817">
    <property type="entry name" value="E3_binding"/>
    <property type="match status" value="1"/>
</dbReference>
<sequence length="497" mass="51347">MIRRGILRAGGRIGRLGLPSQTTSTSAVLHSRLLQLPHSPPAGSATSFLRAWFSSYPSHEIVGLPALSPTMESGTIASWNKQEGDTFGPGEVICSVETDKATVDFEAQDDGVLAKILAPAGSDEITVGAPIMVTVEDVGDVAAFKDYVLKESAAAPSPPPAAAAAAPATSAPAPAPVAPPSAAPTPAPAGGRVVASPLAHMIAKDMGYDISTIPGTGPGGRIIADDVREFVPSEATASTTAVPAPAAAPAPAQAAMATATPIPGTGFTDYPISEPAKEVAARLAQSKRNVPHYYLTVDISMDALLTLRKELSAAVGEESSLGVYEMVIKAAAKSMKAVPSANASWMESVVRVFDSVDMNVVVGTGEKLYTPVIRDCGAKGIKGISDELNAAVSAVESGELTPEFASMGTFTIMNLGMYGIKSCAPIIREPQACALALGTLENRIVPNDDPESEQIYKESVMMTATLSCDHRVVDGAVGAQWLSAFKTHLESPSTLLL</sequence>
<dbReference type="PROSITE" id="PS51826">
    <property type="entry name" value="PSBD"/>
    <property type="match status" value="1"/>
</dbReference>
<keyword evidence="1 3" id="KW-0450">Lipoyl</keyword>
<feature type="region of interest" description="Disordered" evidence="4">
    <location>
        <begin position="155"/>
        <end position="189"/>
    </location>
</feature>
<dbReference type="PROSITE" id="PS50968">
    <property type="entry name" value="BIOTINYL_LIPOYL"/>
    <property type="match status" value="1"/>
</dbReference>
<dbReference type="GO" id="GO:0006086">
    <property type="term" value="P:pyruvate decarboxylation to acetyl-CoA"/>
    <property type="evidence" value="ECO:0007669"/>
    <property type="project" value="InterPro"/>
</dbReference>
<evidence type="ECO:0000256" key="2">
    <source>
        <dbReference type="ARBA" id="ARBA00022946"/>
    </source>
</evidence>
<keyword evidence="3" id="KW-0012">Acyltransferase</keyword>
<accession>A0A9K3PH36</accession>
<organism evidence="7 8">
    <name type="scientific">Nitzschia inconspicua</name>
    <dbReference type="NCBI Taxonomy" id="303405"/>
    <lineage>
        <taxon>Eukaryota</taxon>
        <taxon>Sar</taxon>
        <taxon>Stramenopiles</taxon>
        <taxon>Ochrophyta</taxon>
        <taxon>Bacillariophyta</taxon>
        <taxon>Bacillariophyceae</taxon>
        <taxon>Bacillariophycidae</taxon>
        <taxon>Bacillariales</taxon>
        <taxon>Bacillariaceae</taxon>
        <taxon>Nitzschia</taxon>
    </lineage>
</organism>
<feature type="compositionally biased region" description="Pro residues" evidence="4">
    <location>
        <begin position="173"/>
        <end position="187"/>
    </location>
</feature>
<dbReference type="InterPro" id="IPR045257">
    <property type="entry name" value="E2/Pdx1"/>
</dbReference>
<dbReference type="GO" id="GO:0004742">
    <property type="term" value="F:dihydrolipoyllysine-residue acetyltransferase activity"/>
    <property type="evidence" value="ECO:0007669"/>
    <property type="project" value="TreeGrafter"/>
</dbReference>
<dbReference type="PANTHER" id="PTHR23151">
    <property type="entry name" value="DIHYDROLIPOAMIDE ACETYL/SUCCINYL-TRANSFERASE-RELATED"/>
    <property type="match status" value="1"/>
</dbReference>
<dbReference type="EMBL" id="JAGRRH010000021">
    <property type="protein sequence ID" value="KAG7346975.1"/>
    <property type="molecule type" value="Genomic_DNA"/>
</dbReference>
<evidence type="ECO:0000313" key="8">
    <source>
        <dbReference type="Proteomes" id="UP000693970"/>
    </source>
</evidence>
<dbReference type="InterPro" id="IPR000089">
    <property type="entry name" value="Biotin_lipoyl"/>
</dbReference>
<dbReference type="InterPro" id="IPR004167">
    <property type="entry name" value="PSBD"/>
</dbReference>
<reference evidence="7" key="1">
    <citation type="journal article" date="2021" name="Sci. Rep.">
        <title>Diploid genomic architecture of Nitzschia inconspicua, an elite biomass production diatom.</title>
        <authorList>
            <person name="Oliver A."/>
            <person name="Podell S."/>
            <person name="Pinowska A."/>
            <person name="Traller J.C."/>
            <person name="Smith S.R."/>
            <person name="McClure R."/>
            <person name="Beliaev A."/>
            <person name="Bohutskyi P."/>
            <person name="Hill E.A."/>
            <person name="Rabines A."/>
            <person name="Zheng H."/>
            <person name="Allen L.Z."/>
            <person name="Kuo A."/>
            <person name="Grigoriev I.V."/>
            <person name="Allen A.E."/>
            <person name="Hazlebeck D."/>
            <person name="Allen E.E."/>
        </authorList>
    </citation>
    <scope>NUCLEOTIDE SEQUENCE</scope>
    <source>
        <strain evidence="7">Hildebrandi</strain>
    </source>
</reference>
<proteinExistence type="inferred from homology"/>
<feature type="domain" description="Lipoyl-binding" evidence="5">
    <location>
        <begin position="59"/>
        <end position="136"/>
    </location>
</feature>
<dbReference type="InterPro" id="IPR001078">
    <property type="entry name" value="2-oxoacid_DH_actylTfrase"/>
</dbReference>
<comment type="similarity">
    <text evidence="3">Belongs to the 2-oxoacid dehydrogenase family.</text>
</comment>
<evidence type="ECO:0000259" key="5">
    <source>
        <dbReference type="PROSITE" id="PS50968"/>
    </source>
</evidence>
<evidence type="ECO:0000256" key="4">
    <source>
        <dbReference type="SAM" id="MobiDB-lite"/>
    </source>
</evidence>
<name>A0A9K3PH36_9STRA</name>
<dbReference type="Pfam" id="PF00364">
    <property type="entry name" value="Biotin_lipoyl"/>
    <property type="match status" value="1"/>
</dbReference>
<comment type="cofactor">
    <cofactor evidence="3">
        <name>(R)-lipoate</name>
        <dbReference type="ChEBI" id="CHEBI:83088"/>
    </cofactor>
</comment>
<keyword evidence="2" id="KW-0809">Transit peptide</keyword>
<evidence type="ECO:0000313" key="7">
    <source>
        <dbReference type="EMBL" id="KAG7346975.1"/>
    </source>
</evidence>
<dbReference type="CDD" id="cd06849">
    <property type="entry name" value="lipoyl_domain"/>
    <property type="match status" value="1"/>
</dbReference>
<dbReference type="FunFam" id="2.40.50.100:FF:000010">
    <property type="entry name" value="Acetyltransferase component of pyruvate dehydrogenase complex"/>
    <property type="match status" value="1"/>
</dbReference>
<comment type="caution">
    <text evidence="7">The sequence shown here is derived from an EMBL/GenBank/DDBJ whole genome shotgun (WGS) entry which is preliminary data.</text>
</comment>